<dbReference type="EMBL" id="JOKH01000001">
    <property type="protein sequence ID" value="KEQ19255.1"/>
    <property type="molecule type" value="Genomic_DNA"/>
</dbReference>
<dbReference type="STRING" id="1137799.GZ78_04515"/>
<keyword evidence="1" id="KW-0472">Membrane</keyword>
<gene>
    <name evidence="2" type="ORF">GZ78_04515</name>
</gene>
<name>A0A081NLD2_9GAMM</name>
<keyword evidence="3" id="KW-1185">Reference proteome</keyword>
<sequence length="116" mass="13655">MIGILVVILFSLTILLFLILTANAIHFYKKRYREISETIDGVFFDCGFLFATHRLMMWGHYCLFPKRAQRDNVLPVFENLSNPVRRQLKLHYLGLLTCCFLMIFSYLLSKYLLPGE</sequence>
<dbReference type="eggNOG" id="ENOG502ZDEU">
    <property type="taxonomic scope" value="Bacteria"/>
</dbReference>
<keyword evidence="1" id="KW-1133">Transmembrane helix</keyword>
<evidence type="ECO:0000313" key="3">
    <source>
        <dbReference type="Proteomes" id="UP000028073"/>
    </source>
</evidence>
<evidence type="ECO:0000256" key="1">
    <source>
        <dbReference type="SAM" id="Phobius"/>
    </source>
</evidence>
<proteinExistence type="predicted"/>
<keyword evidence="1" id="KW-0812">Transmembrane</keyword>
<feature type="transmembrane region" description="Helical" evidence="1">
    <location>
        <begin position="90"/>
        <end position="108"/>
    </location>
</feature>
<organism evidence="2 3">
    <name type="scientific">Endozoicomonas numazuensis</name>
    <dbReference type="NCBI Taxonomy" id="1137799"/>
    <lineage>
        <taxon>Bacteria</taxon>
        <taxon>Pseudomonadati</taxon>
        <taxon>Pseudomonadota</taxon>
        <taxon>Gammaproteobacteria</taxon>
        <taxon>Oceanospirillales</taxon>
        <taxon>Endozoicomonadaceae</taxon>
        <taxon>Endozoicomonas</taxon>
    </lineage>
</organism>
<accession>A0A081NLD2</accession>
<feature type="transmembrane region" description="Helical" evidence="1">
    <location>
        <begin position="6"/>
        <end position="28"/>
    </location>
</feature>
<evidence type="ECO:0000313" key="2">
    <source>
        <dbReference type="EMBL" id="KEQ19255.1"/>
    </source>
</evidence>
<dbReference type="AlphaFoldDB" id="A0A081NLD2"/>
<comment type="caution">
    <text evidence="2">The sequence shown here is derived from an EMBL/GenBank/DDBJ whole genome shotgun (WGS) entry which is preliminary data.</text>
</comment>
<protein>
    <submittedName>
        <fullName evidence="2">Uncharacterized protein</fullName>
    </submittedName>
</protein>
<reference evidence="2 3" key="1">
    <citation type="submission" date="2014-06" db="EMBL/GenBank/DDBJ databases">
        <title>Whole Genome Sequences of Three Symbiotic Endozoicomonas Bacteria.</title>
        <authorList>
            <person name="Neave M.J."/>
            <person name="Apprill A."/>
            <person name="Voolstra C.R."/>
        </authorList>
    </citation>
    <scope>NUCLEOTIDE SEQUENCE [LARGE SCALE GENOMIC DNA]</scope>
    <source>
        <strain evidence="2 3">DSM 25634</strain>
    </source>
</reference>
<dbReference type="Proteomes" id="UP000028073">
    <property type="component" value="Unassembled WGS sequence"/>
</dbReference>